<keyword evidence="2" id="KW-0547">Nucleotide-binding</keyword>
<dbReference type="PROSITE" id="PS50893">
    <property type="entry name" value="ABC_TRANSPORTER_2"/>
    <property type="match status" value="2"/>
</dbReference>
<dbReference type="PANTHER" id="PTHR19211:SF6">
    <property type="entry name" value="BLL7188 PROTEIN"/>
    <property type="match status" value="1"/>
</dbReference>
<evidence type="ECO:0000256" key="1">
    <source>
        <dbReference type="ARBA" id="ARBA00022737"/>
    </source>
</evidence>
<evidence type="ECO:0000313" key="6">
    <source>
        <dbReference type="Proteomes" id="UP000054858"/>
    </source>
</evidence>
<feature type="domain" description="ABC transporter" evidence="4">
    <location>
        <begin position="343"/>
        <end position="533"/>
    </location>
</feature>
<dbReference type="InterPro" id="IPR027417">
    <property type="entry name" value="P-loop_NTPase"/>
</dbReference>
<dbReference type="GO" id="GO:0016887">
    <property type="term" value="F:ATP hydrolysis activity"/>
    <property type="evidence" value="ECO:0007669"/>
    <property type="project" value="InterPro"/>
</dbReference>
<feature type="domain" description="ABC transporter" evidence="4">
    <location>
        <begin position="7"/>
        <end position="240"/>
    </location>
</feature>
<dbReference type="PATRIC" id="fig|29423.5.peg.2433"/>
<dbReference type="InterPro" id="IPR050611">
    <property type="entry name" value="ABCF"/>
</dbReference>
<keyword evidence="1" id="KW-0677">Repeat</keyword>
<name>A0A0W0WXY2_9GAMM</name>
<keyword evidence="3" id="KW-0067">ATP-binding</keyword>
<dbReference type="NCBIfam" id="NF000355">
    <property type="entry name" value="ribo_prot_ABC_F"/>
    <property type="match status" value="1"/>
</dbReference>
<dbReference type="GO" id="GO:0005524">
    <property type="term" value="F:ATP binding"/>
    <property type="evidence" value="ECO:0007669"/>
    <property type="project" value="UniProtKB-KW"/>
</dbReference>
<dbReference type="FunFam" id="3.40.50.300:FF:000011">
    <property type="entry name" value="Putative ABC transporter ATP-binding component"/>
    <property type="match status" value="1"/>
</dbReference>
<dbReference type="RefSeq" id="WP_025385646.1">
    <property type="nucleotide sequence ID" value="NZ_LCUA01000029.1"/>
</dbReference>
<dbReference type="CDD" id="cd03221">
    <property type="entry name" value="ABCF_EF-3"/>
    <property type="match status" value="1"/>
</dbReference>
<protein>
    <submittedName>
        <fullName evidence="5">ATPase component of ABC transporter</fullName>
    </submittedName>
</protein>
<evidence type="ECO:0000256" key="3">
    <source>
        <dbReference type="ARBA" id="ARBA00022840"/>
    </source>
</evidence>
<dbReference type="EMBL" id="LNYP01000031">
    <property type="protein sequence ID" value="KTD37183.1"/>
    <property type="molecule type" value="Genomic_DNA"/>
</dbReference>
<dbReference type="InterPro" id="IPR003439">
    <property type="entry name" value="ABC_transporter-like_ATP-bd"/>
</dbReference>
<evidence type="ECO:0000259" key="4">
    <source>
        <dbReference type="PROSITE" id="PS50893"/>
    </source>
</evidence>
<accession>A0A0W0WXY2</accession>
<dbReference type="Pfam" id="PF00005">
    <property type="entry name" value="ABC_tran"/>
    <property type="match status" value="2"/>
</dbReference>
<dbReference type="Gene3D" id="3.40.50.300">
    <property type="entry name" value="P-loop containing nucleotide triphosphate hydrolases"/>
    <property type="match status" value="2"/>
</dbReference>
<dbReference type="PANTHER" id="PTHR19211">
    <property type="entry name" value="ATP-BINDING TRANSPORT PROTEIN-RELATED"/>
    <property type="match status" value="1"/>
</dbReference>
<organism evidence="5 6">
    <name type="scientific">Legionella oakridgensis</name>
    <dbReference type="NCBI Taxonomy" id="29423"/>
    <lineage>
        <taxon>Bacteria</taxon>
        <taxon>Pseudomonadati</taxon>
        <taxon>Pseudomonadota</taxon>
        <taxon>Gammaproteobacteria</taxon>
        <taxon>Legionellales</taxon>
        <taxon>Legionellaceae</taxon>
        <taxon>Legionella</taxon>
    </lineage>
</organism>
<gene>
    <name evidence="5" type="ORF">Loak_2319</name>
</gene>
<dbReference type="AlphaFoldDB" id="A0A0W0WXY2"/>
<evidence type="ECO:0000313" key="5">
    <source>
        <dbReference type="EMBL" id="KTD37183.1"/>
    </source>
</evidence>
<sequence>MRDLPQIFLNHLSYSIPGTSVGFQDVSFAFKQRRYGIVGDNGTGKTTLLKLIAQCMLPQHGTVKSTGRIAYCPQQYKPAHPKEQISELLGIADKLQALHRIQQGQISEKDLLLLADNWDIHAKVAQAFATIGLDELDLARPVLSLSGGETTKCLLARVMLTNADFILLDEPTNNLDRLSRKKLSVWIKQAKQGFLIVGHDRHLLDTMDEIIEITPISVNHYGGNYSFYQQQKQIHQGALEQQLQEAKHQIHTTQCSIQRSLEKLEQRRKQGKTLKHQGKIDKLMANSMRGRSERTQSRHATQADKMLQQAKANMAMVRSQIEVKEPIRVNLEATQVPNGKIVLRINALNYAFPGQPDLFCDFHLLITGPERVAIAGNNGTGKTTLIQLILGHLKDYQGEIHLGVSPVCYLDQQVHFLKSNLSLVENLQICNPDMQIQEAYAALASFNFRNKDAEKTVCHLSGGERLRAGLAIRLLSKIPPQLMILDEPTNHLDIRSIEAIEQMLRRYEGALVVVSHDQAFLNNLGIHRTIILEKYDG</sequence>
<dbReference type="InterPro" id="IPR003593">
    <property type="entry name" value="AAA+_ATPase"/>
</dbReference>
<proteinExistence type="predicted"/>
<dbReference type="SUPFAM" id="SSF52540">
    <property type="entry name" value="P-loop containing nucleoside triphosphate hydrolases"/>
    <property type="match status" value="2"/>
</dbReference>
<comment type="caution">
    <text evidence="5">The sequence shown here is derived from an EMBL/GenBank/DDBJ whole genome shotgun (WGS) entry which is preliminary data.</text>
</comment>
<dbReference type="Proteomes" id="UP000054858">
    <property type="component" value="Unassembled WGS sequence"/>
</dbReference>
<evidence type="ECO:0000256" key="2">
    <source>
        <dbReference type="ARBA" id="ARBA00022741"/>
    </source>
</evidence>
<dbReference type="SMART" id="SM00382">
    <property type="entry name" value="AAA"/>
    <property type="match status" value="2"/>
</dbReference>
<reference evidence="5 6" key="1">
    <citation type="submission" date="2015-11" db="EMBL/GenBank/DDBJ databases">
        <title>Genomic analysis of 38 Legionella species identifies large and diverse effector repertoires.</title>
        <authorList>
            <person name="Burstein D."/>
            <person name="Amaro F."/>
            <person name="Zusman T."/>
            <person name="Lifshitz Z."/>
            <person name="Cohen O."/>
            <person name="Gilbert J.A."/>
            <person name="Pupko T."/>
            <person name="Shuman H.A."/>
            <person name="Segal G."/>
        </authorList>
    </citation>
    <scope>NUCLEOTIDE SEQUENCE [LARGE SCALE GENOMIC DNA]</scope>
    <source>
        <strain evidence="5 6">Oak Ridge-10</strain>
    </source>
</reference>